<dbReference type="GO" id="GO:0004523">
    <property type="term" value="F:RNA-DNA hybrid ribonuclease activity"/>
    <property type="evidence" value="ECO:0007669"/>
    <property type="project" value="UniProtKB-EC"/>
</dbReference>
<evidence type="ECO:0000256" key="9">
    <source>
        <dbReference type="ARBA" id="ARBA00022801"/>
    </source>
</evidence>
<dbReference type="InterPro" id="IPR036397">
    <property type="entry name" value="RNaseH_sf"/>
</dbReference>
<keyword evidence="9" id="KW-0378">Hydrolase</keyword>
<evidence type="ECO:0000259" key="11">
    <source>
        <dbReference type="PROSITE" id="PS50879"/>
    </source>
</evidence>
<dbReference type="SUPFAM" id="SSF53098">
    <property type="entry name" value="Ribonuclease H-like"/>
    <property type="match status" value="1"/>
</dbReference>
<comment type="catalytic activity">
    <reaction evidence="1">
        <text>Endonucleolytic cleavage to 5'-phosphomonoester.</text>
        <dbReference type="EC" id="3.1.26.4"/>
    </reaction>
</comment>
<dbReference type="GO" id="GO:0003676">
    <property type="term" value="F:nucleic acid binding"/>
    <property type="evidence" value="ECO:0007669"/>
    <property type="project" value="InterPro"/>
</dbReference>
<evidence type="ECO:0000256" key="3">
    <source>
        <dbReference type="ARBA" id="ARBA00005300"/>
    </source>
</evidence>
<dbReference type="EC" id="3.1.26.4" evidence="5"/>
<keyword evidence="7" id="KW-0479">Metal-binding</keyword>
<evidence type="ECO:0000256" key="5">
    <source>
        <dbReference type="ARBA" id="ARBA00012180"/>
    </source>
</evidence>
<dbReference type="EMBL" id="MK500334">
    <property type="protein sequence ID" value="QBK86311.1"/>
    <property type="molecule type" value="Genomic_DNA"/>
</dbReference>
<dbReference type="GO" id="GO:0046872">
    <property type="term" value="F:metal ion binding"/>
    <property type="evidence" value="ECO:0007669"/>
    <property type="project" value="UniProtKB-KW"/>
</dbReference>
<dbReference type="Pfam" id="PF00075">
    <property type="entry name" value="RNase_H"/>
    <property type="match status" value="1"/>
</dbReference>
<name>A0A481YTU4_9VIRU</name>
<dbReference type="PANTHER" id="PTHR10642:SF26">
    <property type="entry name" value="RIBONUCLEASE H1"/>
    <property type="match status" value="1"/>
</dbReference>
<dbReference type="CDD" id="cd09278">
    <property type="entry name" value="RNase_HI_prokaryote_like"/>
    <property type="match status" value="1"/>
</dbReference>
<comment type="cofactor">
    <cofactor evidence="2">
        <name>Mg(2+)</name>
        <dbReference type="ChEBI" id="CHEBI:18420"/>
    </cofactor>
</comment>
<keyword evidence="10" id="KW-0460">Magnesium</keyword>
<accession>A0A481YTU4</accession>
<keyword evidence="6" id="KW-0540">Nuclease</keyword>
<evidence type="ECO:0000256" key="7">
    <source>
        <dbReference type="ARBA" id="ARBA00022723"/>
    </source>
</evidence>
<evidence type="ECO:0000256" key="10">
    <source>
        <dbReference type="ARBA" id="ARBA00022842"/>
    </source>
</evidence>
<gene>
    <name evidence="12" type="ORF">LCMAC102_01060</name>
</gene>
<evidence type="ECO:0000256" key="8">
    <source>
        <dbReference type="ARBA" id="ARBA00022759"/>
    </source>
</evidence>
<dbReference type="InterPro" id="IPR002156">
    <property type="entry name" value="RNaseH_domain"/>
</dbReference>
<organism evidence="12">
    <name type="scientific">Marseillevirus LCMAC102</name>
    <dbReference type="NCBI Taxonomy" id="2506603"/>
    <lineage>
        <taxon>Viruses</taxon>
        <taxon>Varidnaviria</taxon>
        <taxon>Bamfordvirae</taxon>
        <taxon>Nucleocytoviricota</taxon>
        <taxon>Megaviricetes</taxon>
        <taxon>Pimascovirales</taxon>
        <taxon>Pimascovirales incertae sedis</taxon>
        <taxon>Marseilleviridae</taxon>
    </lineage>
</organism>
<comment type="subunit">
    <text evidence="4">Monomer.</text>
</comment>
<proteinExistence type="inferred from homology"/>
<feature type="domain" description="RNase H type-1" evidence="11">
    <location>
        <begin position="1"/>
        <end position="161"/>
    </location>
</feature>
<evidence type="ECO:0000256" key="2">
    <source>
        <dbReference type="ARBA" id="ARBA00001946"/>
    </source>
</evidence>
<dbReference type="PROSITE" id="PS50879">
    <property type="entry name" value="RNASE_H_1"/>
    <property type="match status" value="1"/>
</dbReference>
<evidence type="ECO:0000256" key="6">
    <source>
        <dbReference type="ARBA" id="ARBA00022722"/>
    </source>
</evidence>
<dbReference type="InterPro" id="IPR022892">
    <property type="entry name" value="RNaseHI"/>
</dbReference>
<evidence type="ECO:0000256" key="1">
    <source>
        <dbReference type="ARBA" id="ARBA00000077"/>
    </source>
</evidence>
<reference evidence="12" key="1">
    <citation type="journal article" date="2019" name="MBio">
        <title>Virus Genomes from Deep Sea Sediments Expand the Ocean Megavirome and Support Independent Origins of Viral Gigantism.</title>
        <authorList>
            <person name="Backstrom D."/>
            <person name="Yutin N."/>
            <person name="Jorgensen S.L."/>
            <person name="Dharamshi J."/>
            <person name="Homa F."/>
            <person name="Zaremba-Niedwiedzka K."/>
            <person name="Spang A."/>
            <person name="Wolf Y.I."/>
            <person name="Koonin E.V."/>
            <person name="Ettema T.J."/>
        </authorList>
    </citation>
    <scope>NUCLEOTIDE SEQUENCE</scope>
</reference>
<dbReference type="Gene3D" id="3.30.420.10">
    <property type="entry name" value="Ribonuclease H-like superfamily/Ribonuclease H"/>
    <property type="match status" value="1"/>
</dbReference>
<evidence type="ECO:0000256" key="4">
    <source>
        <dbReference type="ARBA" id="ARBA00011245"/>
    </source>
</evidence>
<dbReference type="InterPro" id="IPR012337">
    <property type="entry name" value="RNaseH-like_sf"/>
</dbReference>
<comment type="similarity">
    <text evidence="3">Belongs to the RNase H family.</text>
</comment>
<dbReference type="InterPro" id="IPR050092">
    <property type="entry name" value="RNase_H"/>
</dbReference>
<evidence type="ECO:0000313" key="12">
    <source>
        <dbReference type="EMBL" id="QBK86311.1"/>
    </source>
</evidence>
<dbReference type="PANTHER" id="PTHR10642">
    <property type="entry name" value="RIBONUCLEASE H1"/>
    <property type="match status" value="1"/>
</dbReference>
<sequence>MSDVRAYTDGACKNNPGKGGWGWVYFDTLPNSNALRFQDCGGETYTTNNRMELTAVIKLLETVFEGKKYIIHSDSEYVLRGLVNGAAGSLRNPGDYTGWMKGWLSSGWKKPAKNQDLWKFLHAEIQRHLIHKTKLDFVWVKGHSNDLGNDLADSLANQGVP</sequence>
<keyword evidence="8" id="KW-0255">Endonuclease</keyword>
<protein>
    <recommendedName>
        <fullName evidence="5">ribonuclease H</fullName>
        <ecNumber evidence="5">3.1.26.4</ecNumber>
    </recommendedName>
</protein>
<dbReference type="GO" id="GO:0043137">
    <property type="term" value="P:DNA replication, removal of RNA primer"/>
    <property type="evidence" value="ECO:0007669"/>
    <property type="project" value="TreeGrafter"/>
</dbReference>